<dbReference type="RefSeq" id="WP_011586284.1">
    <property type="nucleotide sequence ID" value="NC_008255.1"/>
</dbReference>
<sequence length="213" mass="24457">MHKHADFFSYLSDHFQHTYWVPGNHEWYNSDMADRSGMLHEKIKDNVSLVNNAAVEQDGVQLIFSTLWSQISPAFAFQISQGMSDFHVIKYKGKPFSVEQFNRQHEESVSFIQKALQQKYAATTVVVSHHIPTFQHYPQQYKGSVLSEAFATELYDLIEAASPDYWIYGHHHSNVPDFTIGNTQLLTNQLGYVKCGEHAGFDRGKCLFRRGGH</sequence>
<dbReference type="Gene3D" id="3.60.21.10">
    <property type="match status" value="1"/>
</dbReference>
<gene>
    <name evidence="2" type="ordered locus">CHU_2932</name>
</gene>
<dbReference type="InterPro" id="IPR004843">
    <property type="entry name" value="Calcineurin-like_PHP"/>
</dbReference>
<dbReference type="KEGG" id="chu:CHU_2932"/>
<dbReference type="GO" id="GO:0016787">
    <property type="term" value="F:hydrolase activity"/>
    <property type="evidence" value="ECO:0007669"/>
    <property type="project" value="InterPro"/>
</dbReference>
<dbReference type="SUPFAM" id="SSF56300">
    <property type="entry name" value="Metallo-dependent phosphatases"/>
    <property type="match status" value="1"/>
</dbReference>
<reference evidence="2 3" key="1">
    <citation type="journal article" date="2007" name="Appl. Environ. Microbiol.">
        <title>Genome sequence of the cellulolytic gliding bacterium Cytophaga hutchinsonii.</title>
        <authorList>
            <person name="Xie G."/>
            <person name="Bruce D.C."/>
            <person name="Challacombe J.F."/>
            <person name="Chertkov O."/>
            <person name="Detter J.C."/>
            <person name="Gilna P."/>
            <person name="Han C.S."/>
            <person name="Lucas S."/>
            <person name="Misra M."/>
            <person name="Myers G.L."/>
            <person name="Richardson P."/>
            <person name="Tapia R."/>
            <person name="Thayer N."/>
            <person name="Thompson L.S."/>
            <person name="Brettin T.S."/>
            <person name="Henrissat B."/>
            <person name="Wilson D.B."/>
            <person name="McBride M.J."/>
        </authorList>
    </citation>
    <scope>NUCLEOTIDE SEQUENCE [LARGE SCALE GENOMIC DNA]</scope>
    <source>
        <strain evidence="3">ATCC 33406 / DSM 1761 / CIP 103989 / NBRC 15051 / NCIMB 9469 / D465</strain>
    </source>
</reference>
<organism evidence="2 3">
    <name type="scientific">Cytophaga hutchinsonii (strain ATCC 33406 / DSM 1761 / CIP 103989 / NBRC 15051 / NCIMB 9469 / D465)</name>
    <dbReference type="NCBI Taxonomy" id="269798"/>
    <lineage>
        <taxon>Bacteria</taxon>
        <taxon>Pseudomonadati</taxon>
        <taxon>Bacteroidota</taxon>
        <taxon>Cytophagia</taxon>
        <taxon>Cytophagales</taxon>
        <taxon>Cytophagaceae</taxon>
        <taxon>Cytophaga</taxon>
    </lineage>
</organism>
<proteinExistence type="predicted"/>
<evidence type="ECO:0000259" key="1">
    <source>
        <dbReference type="Pfam" id="PF00149"/>
    </source>
</evidence>
<dbReference type="Pfam" id="PF00149">
    <property type="entry name" value="Metallophos"/>
    <property type="match status" value="1"/>
</dbReference>
<dbReference type="Proteomes" id="UP000001822">
    <property type="component" value="Chromosome"/>
</dbReference>
<feature type="domain" description="Calcineurin-like phosphoesterase" evidence="1">
    <location>
        <begin position="4"/>
        <end position="173"/>
    </location>
</feature>
<protein>
    <recommendedName>
        <fullName evidence="1">Calcineurin-like phosphoesterase domain-containing protein</fullName>
    </recommendedName>
</protein>
<keyword evidence="3" id="KW-1185">Reference proteome</keyword>
<evidence type="ECO:0000313" key="3">
    <source>
        <dbReference type="Proteomes" id="UP000001822"/>
    </source>
</evidence>
<dbReference type="InterPro" id="IPR029052">
    <property type="entry name" value="Metallo-depent_PP-like"/>
</dbReference>
<dbReference type="EMBL" id="CP000383">
    <property type="protein sequence ID" value="ABG60174.1"/>
    <property type="molecule type" value="Genomic_DNA"/>
</dbReference>
<name>A0A6N4SUM9_CYTH3</name>
<dbReference type="PANTHER" id="PTHR37844:SF1">
    <property type="entry name" value="CALCINEURIN-LIKE PHOSPHOESTERASE DOMAIN-CONTAINING PROTEIN"/>
    <property type="match status" value="1"/>
</dbReference>
<accession>A0A6N4SUM9</accession>
<dbReference type="AlphaFoldDB" id="A0A6N4SUM9"/>
<evidence type="ECO:0000313" key="2">
    <source>
        <dbReference type="EMBL" id="ABG60174.1"/>
    </source>
</evidence>
<dbReference type="PANTHER" id="PTHR37844">
    <property type="entry name" value="SER/THR PROTEIN PHOSPHATASE SUPERFAMILY (AFU_ORTHOLOGUE AFUA_1G14840)"/>
    <property type="match status" value="1"/>
</dbReference>